<dbReference type="AlphaFoldDB" id="E8UZ65"/>
<dbReference type="HOGENOM" id="CLU_181383_1_1_0"/>
<dbReference type="PANTHER" id="PTHR36443">
    <property type="entry name" value="BSR5223 PROTEIN"/>
    <property type="match status" value="1"/>
</dbReference>
<dbReference type="eggNOG" id="ENOG5030ID4">
    <property type="taxonomic scope" value="Bacteria"/>
</dbReference>
<sequence length="74" mass="8138">MQDLGRLLLGAGLLLCVLGAAVLLFGRMGVPLGRLPGDMNWRGKGWSVSFPLMTSILFSVVLSLLFYLFGRIRR</sequence>
<dbReference type="Pfam" id="PF11146">
    <property type="entry name" value="DUF2905"/>
    <property type="match status" value="1"/>
</dbReference>
<dbReference type="InterPro" id="IPR021320">
    <property type="entry name" value="DUF2905"/>
</dbReference>
<dbReference type="Proteomes" id="UP000006844">
    <property type="component" value="Chromosome"/>
</dbReference>
<evidence type="ECO:0000313" key="2">
    <source>
        <dbReference type="EMBL" id="ADV82083.1"/>
    </source>
</evidence>
<dbReference type="OrthoDB" id="123470at2"/>
<feature type="transmembrane region" description="Helical" evidence="1">
    <location>
        <begin position="46"/>
        <end position="69"/>
    </location>
</feature>
<feature type="transmembrane region" description="Helical" evidence="1">
    <location>
        <begin position="7"/>
        <end position="26"/>
    </location>
</feature>
<keyword evidence="3" id="KW-1185">Reference proteome</keyword>
<gene>
    <name evidence="2" type="ordered locus">AciPR4_1258</name>
</gene>
<accession>E8UZ65</accession>
<dbReference type="RefSeq" id="WP_013567816.1">
    <property type="nucleotide sequence ID" value="NC_014963.1"/>
</dbReference>
<dbReference type="EMBL" id="CP002467">
    <property type="protein sequence ID" value="ADV82083.1"/>
    <property type="molecule type" value="Genomic_DNA"/>
</dbReference>
<evidence type="ECO:0000313" key="3">
    <source>
        <dbReference type="Proteomes" id="UP000006844"/>
    </source>
</evidence>
<organism evidence="2 3">
    <name type="scientific">Terriglobus saanensis (strain ATCC BAA-1853 / DSM 23119 / SP1PR4)</name>
    <dbReference type="NCBI Taxonomy" id="401053"/>
    <lineage>
        <taxon>Bacteria</taxon>
        <taxon>Pseudomonadati</taxon>
        <taxon>Acidobacteriota</taxon>
        <taxon>Terriglobia</taxon>
        <taxon>Terriglobales</taxon>
        <taxon>Acidobacteriaceae</taxon>
        <taxon>Terriglobus</taxon>
    </lineage>
</organism>
<dbReference type="KEGG" id="tsa:AciPR4_1258"/>
<dbReference type="PANTHER" id="PTHR36443:SF1">
    <property type="entry name" value="BSR5223 PROTEIN"/>
    <property type="match status" value="1"/>
</dbReference>
<keyword evidence="1" id="KW-0472">Membrane</keyword>
<evidence type="ECO:0000256" key="1">
    <source>
        <dbReference type="SAM" id="Phobius"/>
    </source>
</evidence>
<name>E8UZ65_TERSS</name>
<proteinExistence type="predicted"/>
<dbReference type="STRING" id="401053.AciPR4_1258"/>
<reference evidence="2 3" key="1">
    <citation type="journal article" date="2012" name="Stand. Genomic Sci.">
        <title>Complete genome sequence of Terriglobus saanensis type strain SP1PR4(T), an Acidobacteria from tundra soil.</title>
        <authorList>
            <person name="Rawat S.R."/>
            <person name="Mannisto M.K."/>
            <person name="Starovoytov V."/>
            <person name="Goodwin L."/>
            <person name="Nolan M."/>
            <person name="Hauser L."/>
            <person name="Land M."/>
            <person name="Davenport K.W."/>
            <person name="Woyke T."/>
            <person name="Haggblom M.M."/>
        </authorList>
    </citation>
    <scope>NUCLEOTIDE SEQUENCE</scope>
    <source>
        <strain evidence="3">ATCC BAA-1853 / DSM 23119 / SP1PR4</strain>
    </source>
</reference>
<evidence type="ECO:0008006" key="4">
    <source>
        <dbReference type="Google" id="ProtNLM"/>
    </source>
</evidence>
<keyword evidence="1" id="KW-0812">Transmembrane</keyword>
<keyword evidence="1" id="KW-1133">Transmembrane helix</keyword>
<protein>
    <recommendedName>
        <fullName evidence="4">DUF2905 domain-containing protein</fullName>
    </recommendedName>
</protein>